<keyword evidence="7" id="KW-1185">Reference proteome</keyword>
<dbReference type="InterPro" id="IPR047057">
    <property type="entry name" value="MerR_fam"/>
</dbReference>
<evidence type="ECO:0000259" key="5">
    <source>
        <dbReference type="PROSITE" id="PS51332"/>
    </source>
</evidence>
<dbReference type="PROSITE" id="PS51332">
    <property type="entry name" value="B12_BINDING"/>
    <property type="match status" value="1"/>
</dbReference>
<protein>
    <submittedName>
        <fullName evidence="6">MerR family transcriptional regulator</fullName>
    </submittedName>
</protein>
<dbReference type="CDD" id="cd01104">
    <property type="entry name" value="HTH_MlrA-CarA"/>
    <property type="match status" value="1"/>
</dbReference>
<dbReference type="GO" id="GO:0003677">
    <property type="term" value="F:DNA binding"/>
    <property type="evidence" value="ECO:0007669"/>
    <property type="project" value="UniProtKB-KW"/>
</dbReference>
<dbReference type="PROSITE" id="PS50937">
    <property type="entry name" value="HTH_MERR_2"/>
    <property type="match status" value="1"/>
</dbReference>
<dbReference type="CDD" id="cd02065">
    <property type="entry name" value="B12-binding_like"/>
    <property type="match status" value="1"/>
</dbReference>
<keyword evidence="2" id="KW-0238">DNA-binding</keyword>
<keyword evidence="3" id="KW-0804">Transcription</keyword>
<dbReference type="RefSeq" id="WP_153737961.1">
    <property type="nucleotide sequence ID" value="NZ_WJNG01000015.1"/>
</dbReference>
<dbReference type="Gene3D" id="1.10.1240.10">
    <property type="entry name" value="Methionine synthase domain"/>
    <property type="match status" value="1"/>
</dbReference>
<keyword evidence="1" id="KW-0805">Transcription regulation</keyword>
<comment type="caution">
    <text evidence="6">The sequence shown here is derived from an EMBL/GenBank/DDBJ whole genome shotgun (WGS) entry which is preliminary data.</text>
</comment>
<feature type="domain" description="B12-binding" evidence="5">
    <location>
        <begin position="172"/>
        <end position="292"/>
    </location>
</feature>
<dbReference type="AlphaFoldDB" id="A0A6A8DGK1"/>
<dbReference type="Pfam" id="PF02607">
    <property type="entry name" value="B12-binding_2"/>
    <property type="match status" value="1"/>
</dbReference>
<dbReference type="InterPro" id="IPR000551">
    <property type="entry name" value="MerR-type_HTH_dom"/>
</dbReference>
<dbReference type="OrthoDB" id="9800334at2"/>
<dbReference type="Gene3D" id="1.10.1660.10">
    <property type="match status" value="1"/>
</dbReference>
<proteinExistence type="predicted"/>
<dbReference type="InterPro" id="IPR003759">
    <property type="entry name" value="Cbl-bd_cap"/>
</dbReference>
<accession>A0A6A8DGK1</accession>
<dbReference type="InterPro" id="IPR009061">
    <property type="entry name" value="DNA-bd_dom_put_sf"/>
</dbReference>
<gene>
    <name evidence="6" type="ORF">GH741_17085</name>
</gene>
<dbReference type="GO" id="GO:0003700">
    <property type="term" value="F:DNA-binding transcription factor activity"/>
    <property type="evidence" value="ECO:0007669"/>
    <property type="project" value="InterPro"/>
</dbReference>
<name>A0A6A8DGK1_9BACI</name>
<dbReference type="InterPro" id="IPR036724">
    <property type="entry name" value="Cobalamin-bd_sf"/>
</dbReference>
<dbReference type="GO" id="GO:0046872">
    <property type="term" value="F:metal ion binding"/>
    <property type="evidence" value="ECO:0007669"/>
    <property type="project" value="InterPro"/>
</dbReference>
<evidence type="ECO:0000256" key="2">
    <source>
        <dbReference type="ARBA" id="ARBA00023125"/>
    </source>
</evidence>
<dbReference type="InterPro" id="IPR036594">
    <property type="entry name" value="Meth_synthase_dom"/>
</dbReference>
<dbReference type="Pfam" id="PF13411">
    <property type="entry name" value="MerR_1"/>
    <property type="match status" value="1"/>
</dbReference>
<dbReference type="PANTHER" id="PTHR30204:SF67">
    <property type="entry name" value="HTH-TYPE TRANSCRIPTIONAL REGULATOR MLRA-RELATED"/>
    <property type="match status" value="1"/>
</dbReference>
<sequence>MYSIKRVSELLNIPTVTIRAWENRYNIISPTRSKGGHRLYSQEDIETLKWLKAQTQDNNMKISEAVRLLKQSHPEITEVKSGSVRNFENLIDQLYQELIELNSTTSNTIIDLAFSLYDYEEVFHNILVPVLYRIGDKWESGDITIAQEHFSSQFVMQRCTQFLRILPINQHLPKVLAFCPEGEHHHIGLMLFSLFLRKKGLDVIYLGPNTPFSGLTNLIEMKNVSIVAISITNPKSYNGVLTWMEDCLQEYPDIKFVIGGLGIHDFEPINSPSITDLHKVDWEEWYQTSVII</sequence>
<evidence type="ECO:0000313" key="7">
    <source>
        <dbReference type="Proteomes" id="UP000799092"/>
    </source>
</evidence>
<dbReference type="Gene3D" id="3.40.50.280">
    <property type="entry name" value="Cobalamin-binding domain"/>
    <property type="match status" value="1"/>
</dbReference>
<dbReference type="PANTHER" id="PTHR30204">
    <property type="entry name" value="REDOX-CYCLING DRUG-SENSING TRANSCRIPTIONAL ACTIVATOR SOXR"/>
    <property type="match status" value="1"/>
</dbReference>
<dbReference type="GO" id="GO:0031419">
    <property type="term" value="F:cobalamin binding"/>
    <property type="evidence" value="ECO:0007669"/>
    <property type="project" value="InterPro"/>
</dbReference>
<evidence type="ECO:0000259" key="4">
    <source>
        <dbReference type="PROSITE" id="PS50937"/>
    </source>
</evidence>
<dbReference type="Pfam" id="PF02310">
    <property type="entry name" value="B12-binding"/>
    <property type="match status" value="1"/>
</dbReference>
<feature type="domain" description="HTH merR-type" evidence="4">
    <location>
        <begin position="1"/>
        <end position="71"/>
    </location>
</feature>
<evidence type="ECO:0000313" key="6">
    <source>
        <dbReference type="EMBL" id="MRH44360.1"/>
    </source>
</evidence>
<dbReference type="SMART" id="SM00422">
    <property type="entry name" value="HTH_MERR"/>
    <property type="match status" value="1"/>
</dbReference>
<organism evidence="6 7">
    <name type="scientific">Aquibacillus halophilus</name>
    <dbReference type="NCBI Taxonomy" id="930132"/>
    <lineage>
        <taxon>Bacteria</taxon>
        <taxon>Bacillati</taxon>
        <taxon>Bacillota</taxon>
        <taxon>Bacilli</taxon>
        <taxon>Bacillales</taxon>
        <taxon>Bacillaceae</taxon>
        <taxon>Aquibacillus</taxon>
    </lineage>
</organism>
<evidence type="ECO:0000256" key="1">
    <source>
        <dbReference type="ARBA" id="ARBA00023015"/>
    </source>
</evidence>
<reference evidence="6" key="1">
    <citation type="submission" date="2019-11" db="EMBL/GenBank/DDBJ databases">
        <authorList>
            <person name="Li J."/>
        </authorList>
    </citation>
    <scope>NUCLEOTIDE SEQUENCE</scope>
    <source>
        <strain evidence="6">B6B</strain>
    </source>
</reference>
<dbReference type="InterPro" id="IPR006158">
    <property type="entry name" value="Cobalamin-bd"/>
</dbReference>
<dbReference type="SUPFAM" id="SSF46955">
    <property type="entry name" value="Putative DNA-binding domain"/>
    <property type="match status" value="1"/>
</dbReference>
<dbReference type="Proteomes" id="UP000799092">
    <property type="component" value="Unassembled WGS sequence"/>
</dbReference>
<evidence type="ECO:0000256" key="3">
    <source>
        <dbReference type="ARBA" id="ARBA00023163"/>
    </source>
</evidence>
<dbReference type="SUPFAM" id="SSF52242">
    <property type="entry name" value="Cobalamin (vitamin B12)-binding domain"/>
    <property type="match status" value="1"/>
</dbReference>
<dbReference type="EMBL" id="WJNG01000015">
    <property type="protein sequence ID" value="MRH44360.1"/>
    <property type="molecule type" value="Genomic_DNA"/>
</dbReference>